<dbReference type="CDD" id="cd19958">
    <property type="entry name" value="pyocin_knob"/>
    <property type="match status" value="1"/>
</dbReference>
<reference evidence="2" key="1">
    <citation type="submission" date="2022-07" db="EMBL/GenBank/DDBJ databases">
        <title>Bacterial species isolated from the porcine tonsil microbiota.</title>
        <authorList>
            <person name="Oliveira I.M.F."/>
        </authorList>
    </citation>
    <scope>NUCLEOTIDE SEQUENCE</scope>
    <source>
        <strain evidence="2">8QC2O2</strain>
    </source>
</reference>
<dbReference type="GO" id="GO:0016798">
    <property type="term" value="F:hydrolase activity, acting on glycosyl bonds"/>
    <property type="evidence" value="ECO:0007669"/>
    <property type="project" value="UniProtKB-KW"/>
</dbReference>
<evidence type="ECO:0000313" key="2">
    <source>
        <dbReference type="EMBL" id="MCQ9302707.1"/>
    </source>
</evidence>
<evidence type="ECO:0000313" key="3">
    <source>
        <dbReference type="Proteomes" id="UP001204068"/>
    </source>
</evidence>
<keyword evidence="2" id="KW-0326">Glycosidase</keyword>
<organism evidence="2 3">
    <name type="scientific">Mammaliicoccus sciuri</name>
    <name type="common">Staphylococcus sciuri</name>
    <dbReference type="NCBI Taxonomy" id="1296"/>
    <lineage>
        <taxon>Bacteria</taxon>
        <taxon>Bacillati</taxon>
        <taxon>Bacillota</taxon>
        <taxon>Bacilli</taxon>
        <taxon>Bacillales</taxon>
        <taxon>Staphylococcaceae</taxon>
        <taxon>Mammaliicoccus</taxon>
    </lineage>
</organism>
<dbReference type="EMBL" id="JANILD010000001">
    <property type="protein sequence ID" value="MCQ9302707.1"/>
    <property type="molecule type" value="Genomic_DNA"/>
</dbReference>
<dbReference type="Pfam" id="PF09992">
    <property type="entry name" value="NAGPA"/>
    <property type="match status" value="1"/>
</dbReference>
<dbReference type="Proteomes" id="UP001204068">
    <property type="component" value="Unassembled WGS sequence"/>
</dbReference>
<dbReference type="RefSeq" id="WP_204179312.1">
    <property type="nucleotide sequence ID" value="NZ_CP120028.1"/>
</dbReference>
<comment type="caution">
    <text evidence="2">The sequence shown here is derived from an EMBL/GenBank/DDBJ whole genome shotgun (WGS) entry which is preliminary data.</text>
</comment>
<feature type="domain" description="Phosphodiester glycosidase" evidence="1">
    <location>
        <begin position="229"/>
        <end position="380"/>
    </location>
</feature>
<keyword evidence="2" id="KW-0378">Hydrolase</keyword>
<proteinExistence type="predicted"/>
<dbReference type="PANTHER" id="PTHR40446">
    <property type="entry name" value="N-ACETYLGLUCOSAMINE-1-PHOSPHODIESTER ALPHA-N-ACETYLGLUCOSAMINIDASE"/>
    <property type="match status" value="1"/>
</dbReference>
<accession>A0AAW5LHZ6</accession>
<dbReference type="PANTHER" id="PTHR40446:SF2">
    <property type="entry name" value="N-ACETYLGLUCOSAMINE-1-PHOSPHODIESTER ALPHA-N-ACETYLGLUCOSAMINIDASE"/>
    <property type="match status" value="1"/>
</dbReference>
<dbReference type="InterPro" id="IPR018711">
    <property type="entry name" value="NAGPA"/>
</dbReference>
<gene>
    <name evidence="2" type="ORF">NQ032_03615</name>
</gene>
<evidence type="ECO:0000259" key="1">
    <source>
        <dbReference type="Pfam" id="PF09992"/>
    </source>
</evidence>
<protein>
    <submittedName>
        <fullName evidence="2">Phosphodiester glycosidase family protein</fullName>
    </submittedName>
</protein>
<name>A0AAW5LHZ6_MAMSC</name>
<sequence length="568" mass="64498">MKRYNDNFPREINDQFRGNVIDNARMSQEDREILYNMVKEYRQSKKSSDIKHGNSTVEKEIKKLNNRVKNQIIGANGNATAEVKDMRVDTQGNLHELAQDRLNEDFGRIDDIASTAKQTADTLETQMNTGAYYNEVSHFRGRKFDTTYYITHIPHLDSQGNIIKLKRGLYGNNPNKPAHMTPSDFARKTKATFVSNASTGSGSQLKMHGQQLYEGQILDSVKGDEYPALNDRWTLAIGDDNTLTSFPPDVQASEIRNKGYNNTVSGFGPIILDGKIIVKDGDYSPNTIVSHPRQVIAQLPNKDLIFFSCDGRENNTHTMVEKGMTLQEVAETLLDHYDIQFAYNMDGGGSTASVVRSHKLNRSMDENKTTERKVLDFLYVGKEGVQLRDQDMQNAYQDIGEVRDMVQEVRGMLYSLRRISGKEFGTTGYDGYTGLLAFDDEGNPRKKIYQGPEGWRFWDYDVSRTIFRIQEDELQFNNRALARMFSAPESVTDINSVNYGGFYHVPNTAKGSPYPKVSSAMVLHLNVSRADFDDASTAFQMAIPFGRSNNFKIKRRTYAQGAWSQWFE</sequence>
<dbReference type="AlphaFoldDB" id="A0AAW5LHZ6"/>